<name>A0A1F7RR92_9BACT</name>
<dbReference type="Gene3D" id="3.80.30.20">
    <property type="entry name" value="tm_1862 like domain"/>
    <property type="match status" value="1"/>
</dbReference>
<evidence type="ECO:0000313" key="11">
    <source>
        <dbReference type="Proteomes" id="UP000178797"/>
    </source>
</evidence>
<dbReference type="GO" id="GO:0046872">
    <property type="term" value="F:metal ion binding"/>
    <property type="evidence" value="ECO:0007669"/>
    <property type="project" value="UniProtKB-KW"/>
</dbReference>
<dbReference type="SFLD" id="SFLDS00029">
    <property type="entry name" value="Radical_SAM"/>
    <property type="match status" value="1"/>
</dbReference>
<evidence type="ECO:0000256" key="6">
    <source>
        <dbReference type="ARBA" id="ARBA00023004"/>
    </source>
</evidence>
<feature type="domain" description="Radical SAM core" evidence="9">
    <location>
        <begin position="181"/>
        <end position="395"/>
    </location>
</feature>
<dbReference type="PROSITE" id="PS51918">
    <property type="entry name" value="RADICAL_SAM"/>
    <property type="match status" value="1"/>
</dbReference>
<dbReference type="SFLD" id="SFLDG01082">
    <property type="entry name" value="B12-binding_domain_containing"/>
    <property type="match status" value="1"/>
</dbReference>
<keyword evidence="3" id="KW-0808">Transferase</keyword>
<dbReference type="InterPro" id="IPR007197">
    <property type="entry name" value="rSAM"/>
</dbReference>
<dbReference type="InterPro" id="IPR006158">
    <property type="entry name" value="Cobalamin-bd"/>
</dbReference>
<dbReference type="GO" id="GO:0051539">
    <property type="term" value="F:4 iron, 4 sulfur cluster binding"/>
    <property type="evidence" value="ECO:0007669"/>
    <property type="project" value="UniProtKB-KW"/>
</dbReference>
<dbReference type="Gene3D" id="3.40.50.280">
    <property type="entry name" value="Cobalamin-binding domain"/>
    <property type="match status" value="1"/>
</dbReference>
<accession>A0A1F7RR92</accession>
<dbReference type="CDD" id="cd01335">
    <property type="entry name" value="Radical_SAM"/>
    <property type="match status" value="1"/>
</dbReference>
<evidence type="ECO:0000256" key="4">
    <source>
        <dbReference type="ARBA" id="ARBA00022691"/>
    </source>
</evidence>
<evidence type="ECO:0000259" key="8">
    <source>
        <dbReference type="PROSITE" id="PS51332"/>
    </source>
</evidence>
<dbReference type="InterPro" id="IPR058240">
    <property type="entry name" value="rSAM_sf"/>
</dbReference>
<evidence type="ECO:0000256" key="5">
    <source>
        <dbReference type="ARBA" id="ARBA00022723"/>
    </source>
</evidence>
<dbReference type="SFLD" id="SFLDG01123">
    <property type="entry name" value="methyltransferase_(Class_B)"/>
    <property type="match status" value="1"/>
</dbReference>
<sequence length="458" mass="52156">MNVCLVNPTPKKIIEFHGVGIPHIGLGYLAGYLRRNMKNISLLVIDGKYENLNQKDLMDKIESVKPDFLGITSFTQEIYDAAFIARAMKNLNKNLITCIGGVHVHGVKEQVLEEFEEFDYAILGEGEITLYNLLEEIQQGRIPLKINGVIYRDTKGSVVPSPPADLVMDLDSLPMPDWSFALNAKAFPIMSARGCPFKCVFCMRPYGNTTRMRSPQKVVEEIEYVHTTYKNDHFIFYDESLGAVKGKFMEIIDGIIDRGLNKKLTFDGHTHVNLVSPQLFLKMKTAGFTSIGFGVESGNDDILKNIGKSITTEKVSNAVNMAKEAGLQTSAYFILGLPNETYRTALKTISFAKKLNTDSISIGIMIPFPNTKVSEMVYKGENGYVKPNRKIKWDEFNKQNENPLRYKYVNYKVLRLIQIFGYIYHTMANFRIKFLIRRGMRQRNQILLMFKNLFKAKQ</sequence>
<proteinExistence type="predicted"/>
<comment type="caution">
    <text evidence="10">The sequence shown here is derived from an EMBL/GenBank/DDBJ whole genome shotgun (WGS) entry which is preliminary data.</text>
</comment>
<dbReference type="GO" id="GO:0003824">
    <property type="term" value="F:catalytic activity"/>
    <property type="evidence" value="ECO:0007669"/>
    <property type="project" value="InterPro"/>
</dbReference>
<evidence type="ECO:0000256" key="3">
    <source>
        <dbReference type="ARBA" id="ARBA00022679"/>
    </source>
</evidence>
<keyword evidence="4" id="KW-0949">S-adenosyl-L-methionine</keyword>
<evidence type="ECO:0000256" key="1">
    <source>
        <dbReference type="ARBA" id="ARBA00001966"/>
    </source>
</evidence>
<feature type="domain" description="B12-binding" evidence="8">
    <location>
        <begin position="9"/>
        <end position="144"/>
    </location>
</feature>
<dbReference type="InterPro" id="IPR034466">
    <property type="entry name" value="Methyltransferase_Class_B"/>
</dbReference>
<keyword evidence="6" id="KW-0408">Iron</keyword>
<dbReference type="InterPro" id="IPR051198">
    <property type="entry name" value="BchE-like"/>
</dbReference>
<evidence type="ECO:0000256" key="2">
    <source>
        <dbReference type="ARBA" id="ARBA00022603"/>
    </source>
</evidence>
<dbReference type="Pfam" id="PF04055">
    <property type="entry name" value="Radical_SAM"/>
    <property type="match status" value="1"/>
</dbReference>
<reference evidence="10 11" key="1">
    <citation type="journal article" date="2016" name="Nat. Commun.">
        <title>Thousands of microbial genomes shed light on interconnected biogeochemical processes in an aquifer system.</title>
        <authorList>
            <person name="Anantharaman K."/>
            <person name="Brown C.T."/>
            <person name="Hug L.A."/>
            <person name="Sharon I."/>
            <person name="Castelle C.J."/>
            <person name="Probst A.J."/>
            <person name="Thomas B.C."/>
            <person name="Singh A."/>
            <person name="Wilkins M.J."/>
            <person name="Karaoz U."/>
            <person name="Brodie E.L."/>
            <person name="Williams K.H."/>
            <person name="Hubbard S.S."/>
            <person name="Banfield J.F."/>
        </authorList>
    </citation>
    <scope>NUCLEOTIDE SEQUENCE [LARGE SCALE GENOMIC DNA]</scope>
</reference>
<evidence type="ECO:0000259" key="9">
    <source>
        <dbReference type="PROSITE" id="PS51918"/>
    </source>
</evidence>
<dbReference type="CDD" id="cd02068">
    <property type="entry name" value="radical_SAM_B12_BD"/>
    <property type="match status" value="1"/>
</dbReference>
<evidence type="ECO:0000313" key="10">
    <source>
        <dbReference type="EMBL" id="OGL44076.1"/>
    </source>
</evidence>
<keyword evidence="7" id="KW-0411">Iron-sulfur</keyword>
<evidence type="ECO:0000256" key="7">
    <source>
        <dbReference type="ARBA" id="ARBA00023014"/>
    </source>
</evidence>
<dbReference type="EMBL" id="MGDE01000195">
    <property type="protein sequence ID" value="OGL44076.1"/>
    <property type="molecule type" value="Genomic_DNA"/>
</dbReference>
<comment type="cofactor">
    <cofactor evidence="1">
        <name>[4Fe-4S] cluster</name>
        <dbReference type="ChEBI" id="CHEBI:49883"/>
    </cofactor>
</comment>
<dbReference type="SMART" id="SM00729">
    <property type="entry name" value="Elp3"/>
    <property type="match status" value="1"/>
</dbReference>
<organism evidence="10 11">
    <name type="scientific">Candidatus Schekmanbacteria bacterium RBG_16_38_10</name>
    <dbReference type="NCBI Taxonomy" id="1817879"/>
    <lineage>
        <taxon>Bacteria</taxon>
        <taxon>Candidatus Schekmaniibacteriota</taxon>
    </lineage>
</organism>
<dbReference type="Pfam" id="PF02310">
    <property type="entry name" value="B12-binding"/>
    <property type="match status" value="1"/>
</dbReference>
<dbReference type="Proteomes" id="UP000178797">
    <property type="component" value="Unassembled WGS sequence"/>
</dbReference>
<keyword evidence="5" id="KW-0479">Metal-binding</keyword>
<dbReference type="AlphaFoldDB" id="A0A1F7RR92"/>
<dbReference type="GO" id="GO:0031419">
    <property type="term" value="F:cobalamin binding"/>
    <property type="evidence" value="ECO:0007669"/>
    <property type="project" value="InterPro"/>
</dbReference>
<dbReference type="InterPro" id="IPR023404">
    <property type="entry name" value="rSAM_horseshoe"/>
</dbReference>
<dbReference type="PROSITE" id="PS51332">
    <property type="entry name" value="B12_BINDING"/>
    <property type="match status" value="1"/>
</dbReference>
<dbReference type="SUPFAM" id="SSF102114">
    <property type="entry name" value="Radical SAM enzymes"/>
    <property type="match status" value="1"/>
</dbReference>
<dbReference type="InterPro" id="IPR006638">
    <property type="entry name" value="Elp3/MiaA/NifB-like_rSAM"/>
</dbReference>
<dbReference type="PANTHER" id="PTHR43409:SF7">
    <property type="entry name" value="BLL1977 PROTEIN"/>
    <property type="match status" value="1"/>
</dbReference>
<gene>
    <name evidence="10" type="ORF">A2W05_03380</name>
</gene>
<protein>
    <submittedName>
        <fullName evidence="10">Uncharacterized protein</fullName>
    </submittedName>
</protein>
<keyword evidence="2" id="KW-0489">Methyltransferase</keyword>
<dbReference type="PANTHER" id="PTHR43409">
    <property type="entry name" value="ANAEROBIC MAGNESIUM-PROTOPORPHYRIN IX MONOMETHYL ESTER CYCLASE-RELATED"/>
    <property type="match status" value="1"/>
</dbReference>